<protein>
    <submittedName>
        <fullName evidence="1">DUF3891 family protein</fullName>
    </submittedName>
</protein>
<dbReference type="AlphaFoldDB" id="A0A6G1XAG1"/>
<accession>A0A6G1XAG1</accession>
<reference evidence="1 2" key="1">
    <citation type="submission" date="2019-11" db="EMBL/GenBank/DDBJ databases">
        <authorList>
            <person name="Li J."/>
        </authorList>
    </citation>
    <scope>NUCLEOTIDE SEQUENCE [LARGE SCALE GENOMIC DNA]</scope>
    <source>
        <strain evidence="1 2">J4</strain>
    </source>
</reference>
<sequence>MIVVEGKNDFCMIEQHEHGKISGAIANHLKAGNFLGKKLRTEVEFAITNHDYAWFDIDKKPLWNKETGKPYSFMDYPLEDKVKSYQKGINDIQQTSVYAAYLCSKHYTFFFSADSTDIYTKSFISQEIDRRNEIASRNQAVQDAHTVDFHFKLLQFCDDLSLYLCMNKPGATKEEEIAWFRDGFRQKFNFAEDGMHAHWENEYVVVVSPFPFTTSFEVDIPYKRLSKDKVMGKGLEKAYKETKQELLNIQIQPK</sequence>
<dbReference type="InterPro" id="IPR024992">
    <property type="entry name" value="DUF3891"/>
</dbReference>
<dbReference type="Pfam" id="PF13030">
    <property type="entry name" value="DUF3891"/>
    <property type="match status" value="1"/>
</dbReference>
<evidence type="ECO:0000313" key="1">
    <source>
        <dbReference type="EMBL" id="MRG87927.1"/>
    </source>
</evidence>
<proteinExistence type="predicted"/>
<dbReference type="RefSeq" id="WP_153729815.1">
    <property type="nucleotide sequence ID" value="NZ_WJNH01000014.1"/>
</dbReference>
<comment type="caution">
    <text evidence="1">The sequence shown here is derived from an EMBL/GenBank/DDBJ whole genome shotgun (WGS) entry which is preliminary data.</text>
</comment>
<dbReference type="OrthoDB" id="190426at2"/>
<gene>
    <name evidence="1" type="ORF">GH754_16835</name>
</gene>
<name>A0A6G1XAG1_9BACI</name>
<dbReference type="Proteomes" id="UP000480185">
    <property type="component" value="Unassembled WGS sequence"/>
</dbReference>
<keyword evidence="2" id="KW-1185">Reference proteome</keyword>
<dbReference type="EMBL" id="WJNH01000014">
    <property type="protein sequence ID" value="MRG87927.1"/>
    <property type="molecule type" value="Genomic_DNA"/>
</dbReference>
<evidence type="ECO:0000313" key="2">
    <source>
        <dbReference type="Proteomes" id="UP000480185"/>
    </source>
</evidence>
<organism evidence="1 2">
    <name type="scientific">Salinibacillus xinjiangensis</name>
    <dbReference type="NCBI Taxonomy" id="1229268"/>
    <lineage>
        <taxon>Bacteria</taxon>
        <taxon>Bacillati</taxon>
        <taxon>Bacillota</taxon>
        <taxon>Bacilli</taxon>
        <taxon>Bacillales</taxon>
        <taxon>Bacillaceae</taxon>
        <taxon>Salinibacillus</taxon>
    </lineage>
</organism>